<dbReference type="OrthoDB" id="4062897at2759"/>
<reference evidence="2" key="1">
    <citation type="submission" date="2016-03" db="EMBL/GenBank/DDBJ databases">
        <authorList>
            <person name="Devillers H."/>
        </authorList>
    </citation>
    <scope>NUCLEOTIDE SEQUENCE [LARGE SCALE GENOMIC DNA]</scope>
</reference>
<dbReference type="AlphaFoldDB" id="A0A1G4JGU0"/>
<dbReference type="EMBL" id="LT598455">
    <property type="protein sequence ID" value="SCU89245.1"/>
    <property type="molecule type" value="Genomic_DNA"/>
</dbReference>
<evidence type="ECO:0000313" key="2">
    <source>
        <dbReference type="Proteomes" id="UP000190274"/>
    </source>
</evidence>
<organism evidence="1 2">
    <name type="scientific">Lachancea dasiensis</name>
    <dbReference type="NCBI Taxonomy" id="1072105"/>
    <lineage>
        <taxon>Eukaryota</taxon>
        <taxon>Fungi</taxon>
        <taxon>Dikarya</taxon>
        <taxon>Ascomycota</taxon>
        <taxon>Saccharomycotina</taxon>
        <taxon>Saccharomycetes</taxon>
        <taxon>Saccharomycetales</taxon>
        <taxon>Saccharomycetaceae</taxon>
        <taxon>Lachancea</taxon>
    </lineage>
</organism>
<dbReference type="InterPro" id="IPR018855">
    <property type="entry name" value="Psome_chaperone_1_fun"/>
</dbReference>
<dbReference type="STRING" id="1266660.A0A1G4JGU0"/>
<accession>A0A1G4JGU0</accession>
<proteinExistence type="predicted"/>
<gene>
    <name evidence="1" type="ORF">LADA_0E14422G</name>
</gene>
<dbReference type="Pfam" id="PF10450">
    <property type="entry name" value="POC1"/>
    <property type="match status" value="1"/>
</dbReference>
<dbReference type="InterPro" id="IPR038605">
    <property type="entry name" value="Pba1_sf"/>
</dbReference>
<sequence length="269" mass="30613">MLFKQWNVYSEPRHHLDTLLEDTSDRESLQVAPLPTIKLITPIDTSIYKKIIITTKLFRSLFSRHADRATQVSCFQIGWQTKGKEHVLYREDFQVQEDNTSQTESHILEFPVLQFDEETLFLSVAEDILHVPPVAANLLSREVAKLCAAPLDVLVVGASDRIEEVKYVGYPTADSNHNLPIFNPPEFLTNFTASIMTQLILNKVEFRGYIAPSEGPSGYEKLTMETMDTLIDLTWFELGSGDRDAYVKECHRNWRLNGTAMGAQTGLYL</sequence>
<evidence type="ECO:0000313" key="1">
    <source>
        <dbReference type="EMBL" id="SCU89245.1"/>
    </source>
</evidence>
<dbReference type="Proteomes" id="UP000190274">
    <property type="component" value="Chromosome E"/>
</dbReference>
<keyword evidence="2" id="KW-1185">Reference proteome</keyword>
<dbReference type="GO" id="GO:0043248">
    <property type="term" value="P:proteasome assembly"/>
    <property type="evidence" value="ECO:0007669"/>
    <property type="project" value="EnsemblFungi"/>
</dbReference>
<name>A0A1G4JGU0_9SACH</name>
<protein>
    <submittedName>
        <fullName evidence="1">LADA_0E14422g1_1</fullName>
    </submittedName>
</protein>
<dbReference type="Gene3D" id="3.40.50.12120">
    <property type="entry name" value="POC1 chaperone"/>
    <property type="match status" value="1"/>
</dbReference>